<proteinExistence type="predicted"/>
<dbReference type="GO" id="GO:0006360">
    <property type="term" value="P:transcription by RNA polymerase I"/>
    <property type="evidence" value="ECO:0007669"/>
    <property type="project" value="InterPro"/>
</dbReference>
<comment type="caution">
    <text evidence="2">The sequence shown here is derived from an EMBL/GenBank/DDBJ whole genome shotgun (WGS) entry which is preliminary data.</text>
</comment>
<dbReference type="InterPro" id="IPR022793">
    <property type="entry name" value="Rrn10"/>
</dbReference>
<dbReference type="Proteomes" id="UP000027920">
    <property type="component" value="Unassembled WGS sequence"/>
</dbReference>
<dbReference type="GeneID" id="25286364"/>
<protein>
    <submittedName>
        <fullName evidence="2">Uncharacterized protein</fullName>
    </submittedName>
</protein>
<name>A0A072P034_9EURO</name>
<dbReference type="STRING" id="1182545.A0A072P034"/>
<sequence>MAKRSQSNHSEKDDPSDDCDDPSTNKEMFRRATVYDAVAGKLGPNGFLSHEKVTSSQLPSGPEEYLLRRTNISSELLEKSYAAVEDAISSGKLPDSDMLKAVHAYASDFYSSALGQGKEKTNSQSLDETALIAVGILLEEAVREALGENGDMVFVEPDGLEQGLGESKMTKHQIKGRVKPSKPISGPSASDEDSVVEEASPAKRRRL</sequence>
<feature type="region of interest" description="Disordered" evidence="1">
    <location>
        <begin position="159"/>
        <end position="207"/>
    </location>
</feature>
<dbReference type="OrthoDB" id="2565191at2759"/>
<evidence type="ECO:0000313" key="2">
    <source>
        <dbReference type="EMBL" id="KEF52623.1"/>
    </source>
</evidence>
<dbReference type="RefSeq" id="XP_013255213.1">
    <property type="nucleotide sequence ID" value="XM_013399759.1"/>
</dbReference>
<feature type="region of interest" description="Disordered" evidence="1">
    <location>
        <begin position="1"/>
        <end position="27"/>
    </location>
</feature>
<dbReference type="HOGENOM" id="CLU_066274_1_0_1"/>
<dbReference type="AlphaFoldDB" id="A0A072P034"/>
<evidence type="ECO:0000313" key="3">
    <source>
        <dbReference type="Proteomes" id="UP000027920"/>
    </source>
</evidence>
<evidence type="ECO:0000256" key="1">
    <source>
        <dbReference type="SAM" id="MobiDB-lite"/>
    </source>
</evidence>
<feature type="compositionally biased region" description="Basic residues" evidence="1">
    <location>
        <begin position="170"/>
        <end position="180"/>
    </location>
</feature>
<dbReference type="PANTHER" id="PTHR28054:SF1">
    <property type="entry name" value="RNA POLYMERASE I-SPECIFIC TRANSCRIPTION INITIATION FACTOR RRN10"/>
    <property type="match status" value="1"/>
</dbReference>
<gene>
    <name evidence="2" type="ORF">A1O9_11466</name>
</gene>
<accession>A0A072P034</accession>
<dbReference type="VEuPathDB" id="FungiDB:A1O9_11466"/>
<reference evidence="2 3" key="1">
    <citation type="submission" date="2013-03" db="EMBL/GenBank/DDBJ databases">
        <title>The Genome Sequence of Exophiala aquamarina CBS 119918.</title>
        <authorList>
            <consortium name="The Broad Institute Genomics Platform"/>
            <person name="Cuomo C."/>
            <person name="de Hoog S."/>
            <person name="Gorbushina A."/>
            <person name="Walker B."/>
            <person name="Young S.K."/>
            <person name="Zeng Q."/>
            <person name="Gargeya S."/>
            <person name="Fitzgerald M."/>
            <person name="Haas B."/>
            <person name="Abouelleil A."/>
            <person name="Allen A.W."/>
            <person name="Alvarado L."/>
            <person name="Arachchi H.M."/>
            <person name="Berlin A.M."/>
            <person name="Chapman S.B."/>
            <person name="Gainer-Dewar J."/>
            <person name="Goldberg J."/>
            <person name="Griggs A."/>
            <person name="Gujja S."/>
            <person name="Hansen M."/>
            <person name="Howarth C."/>
            <person name="Imamovic A."/>
            <person name="Ireland A."/>
            <person name="Larimer J."/>
            <person name="McCowan C."/>
            <person name="Murphy C."/>
            <person name="Pearson M."/>
            <person name="Poon T.W."/>
            <person name="Priest M."/>
            <person name="Roberts A."/>
            <person name="Saif S."/>
            <person name="Shea T."/>
            <person name="Sisk P."/>
            <person name="Sykes S."/>
            <person name="Wortman J."/>
            <person name="Nusbaum C."/>
            <person name="Birren B."/>
        </authorList>
    </citation>
    <scope>NUCLEOTIDE SEQUENCE [LARGE SCALE GENOMIC DNA]</scope>
    <source>
        <strain evidence="2 3">CBS 119918</strain>
    </source>
</reference>
<dbReference type="EMBL" id="AMGV01000017">
    <property type="protein sequence ID" value="KEF52623.1"/>
    <property type="molecule type" value="Genomic_DNA"/>
</dbReference>
<organism evidence="2 3">
    <name type="scientific">Exophiala aquamarina CBS 119918</name>
    <dbReference type="NCBI Taxonomy" id="1182545"/>
    <lineage>
        <taxon>Eukaryota</taxon>
        <taxon>Fungi</taxon>
        <taxon>Dikarya</taxon>
        <taxon>Ascomycota</taxon>
        <taxon>Pezizomycotina</taxon>
        <taxon>Eurotiomycetes</taxon>
        <taxon>Chaetothyriomycetidae</taxon>
        <taxon>Chaetothyriales</taxon>
        <taxon>Herpotrichiellaceae</taxon>
        <taxon>Exophiala</taxon>
    </lineage>
</organism>
<dbReference type="PANTHER" id="PTHR28054">
    <property type="entry name" value="RNA POLYMERASE I-SPECIFIC TRANSCRIPTION INITIATION FACTOR RRN10"/>
    <property type="match status" value="1"/>
</dbReference>
<keyword evidence="3" id="KW-1185">Reference proteome</keyword>